<evidence type="ECO:0008006" key="3">
    <source>
        <dbReference type="Google" id="ProtNLM"/>
    </source>
</evidence>
<evidence type="ECO:0000313" key="2">
    <source>
        <dbReference type="Proteomes" id="UP000306584"/>
    </source>
</evidence>
<reference evidence="1 2" key="1">
    <citation type="submission" date="2018-10" db="EMBL/GenBank/DDBJ databases">
        <title>Fifty Aureobasidium pullulans genomes reveal a recombining polyextremotolerant generalist.</title>
        <authorList>
            <person name="Gostincar C."/>
            <person name="Turk M."/>
            <person name="Zajc J."/>
            <person name="Gunde-Cimerman N."/>
        </authorList>
    </citation>
    <scope>NUCLEOTIDE SEQUENCE [LARGE SCALE GENOMIC DNA]</scope>
    <source>
        <strain evidence="1 2">EXF-6604</strain>
    </source>
</reference>
<dbReference type="AlphaFoldDB" id="A0A4S9LA73"/>
<dbReference type="InterPro" id="IPR032675">
    <property type="entry name" value="LRR_dom_sf"/>
</dbReference>
<gene>
    <name evidence="1" type="ORF">D6D01_04882</name>
</gene>
<sequence length="363" mass="41365">MVVTQVCSLWYKQAGRCLWHTPTCDGRLLVSSLVDSRINVHAALVRHLKFTTSMYRDDAWGWKYPTSPDRKVPPLSGLTHLTCEPSSLSRRAVDVLSSIFVPALKRLDIGDGVAYENNNPDEAQSPGVSWFRIMSSKCKRLTSIIIGAKSRIRSAEFEHFLESAVHLKSVKLDPGHEHLLSDRLVPILKSTEVHINDWDARTNSKVYEQLPKMRALEFVKIAISDRCFTGKDLIRLKVLRHLKHFEVVSGSIFHGHRCTAAVEEVAEFVEAMPDLDVFDIRVPCEFVDEVAELHGEDWVDDQSFTYFPANACRQQYLDYLHSLMQDKLDIALATFEHLPFCLHFEEHATLSITSGCHLYAHQH</sequence>
<dbReference type="EMBL" id="QZBD01000170">
    <property type="protein sequence ID" value="THY25789.1"/>
    <property type="molecule type" value="Genomic_DNA"/>
</dbReference>
<organism evidence="1 2">
    <name type="scientific">Aureobasidium pullulans</name>
    <name type="common">Black yeast</name>
    <name type="synonym">Pullularia pullulans</name>
    <dbReference type="NCBI Taxonomy" id="5580"/>
    <lineage>
        <taxon>Eukaryota</taxon>
        <taxon>Fungi</taxon>
        <taxon>Dikarya</taxon>
        <taxon>Ascomycota</taxon>
        <taxon>Pezizomycotina</taxon>
        <taxon>Dothideomycetes</taxon>
        <taxon>Dothideomycetidae</taxon>
        <taxon>Dothideales</taxon>
        <taxon>Saccotheciaceae</taxon>
        <taxon>Aureobasidium</taxon>
    </lineage>
</organism>
<dbReference type="Gene3D" id="3.80.10.10">
    <property type="entry name" value="Ribonuclease Inhibitor"/>
    <property type="match status" value="1"/>
</dbReference>
<protein>
    <recommendedName>
        <fullName evidence="3">F-box domain-containing protein</fullName>
    </recommendedName>
</protein>
<accession>A0A4S9LA73</accession>
<proteinExistence type="predicted"/>
<name>A0A4S9LA73_AURPU</name>
<evidence type="ECO:0000313" key="1">
    <source>
        <dbReference type="EMBL" id="THY25789.1"/>
    </source>
</evidence>
<dbReference type="Proteomes" id="UP000306584">
    <property type="component" value="Unassembled WGS sequence"/>
</dbReference>
<comment type="caution">
    <text evidence="1">The sequence shown here is derived from an EMBL/GenBank/DDBJ whole genome shotgun (WGS) entry which is preliminary data.</text>
</comment>